<proteinExistence type="predicted"/>
<gene>
    <name evidence="1" type="ORF">T4D_15977</name>
</gene>
<evidence type="ECO:0000313" key="1">
    <source>
        <dbReference type="EMBL" id="KRY61706.1"/>
    </source>
</evidence>
<name>A0A0V1DJR2_TRIPS</name>
<protein>
    <submittedName>
        <fullName evidence="1">Uncharacterized protein</fullName>
    </submittedName>
</protein>
<dbReference type="Proteomes" id="UP000054995">
    <property type="component" value="Unassembled WGS sequence"/>
</dbReference>
<sequence length="37" mass="4260">MRKNLFKGEIVCGILLLSVNVTNSEAEQHNIFMHLFI</sequence>
<reference evidence="1 2" key="1">
    <citation type="submission" date="2015-01" db="EMBL/GenBank/DDBJ databases">
        <title>Evolution of Trichinella species and genotypes.</title>
        <authorList>
            <person name="Korhonen P.K."/>
            <person name="Edoardo P."/>
            <person name="Giuseppe L.R."/>
            <person name="Gasser R.B."/>
        </authorList>
    </citation>
    <scope>NUCLEOTIDE SEQUENCE [LARGE SCALE GENOMIC DNA]</scope>
    <source>
        <strain evidence="1">ISS470</strain>
    </source>
</reference>
<organism evidence="1 2">
    <name type="scientific">Trichinella pseudospiralis</name>
    <name type="common">Parasitic roundworm</name>
    <dbReference type="NCBI Taxonomy" id="6337"/>
    <lineage>
        <taxon>Eukaryota</taxon>
        <taxon>Metazoa</taxon>
        <taxon>Ecdysozoa</taxon>
        <taxon>Nematoda</taxon>
        <taxon>Enoplea</taxon>
        <taxon>Dorylaimia</taxon>
        <taxon>Trichinellida</taxon>
        <taxon>Trichinellidae</taxon>
        <taxon>Trichinella</taxon>
    </lineage>
</organism>
<dbReference type="EMBL" id="JYDT01004386">
    <property type="protein sequence ID" value="KRY61706.1"/>
    <property type="molecule type" value="Genomic_DNA"/>
</dbReference>
<comment type="caution">
    <text evidence="1">The sequence shown here is derived from an EMBL/GenBank/DDBJ whole genome shotgun (WGS) entry which is preliminary data.</text>
</comment>
<evidence type="ECO:0000313" key="2">
    <source>
        <dbReference type="Proteomes" id="UP000054995"/>
    </source>
</evidence>
<keyword evidence="2" id="KW-1185">Reference proteome</keyword>
<dbReference type="AlphaFoldDB" id="A0A0V1DJR2"/>
<accession>A0A0V1DJR2</accession>